<protein>
    <submittedName>
        <fullName evidence="2">Regulator of G-protein signaling 3</fullName>
    </submittedName>
</protein>
<name>A0A0A9Z0G3_LYGHE</name>
<evidence type="ECO:0000256" key="1">
    <source>
        <dbReference type="SAM" id="MobiDB-lite"/>
    </source>
</evidence>
<organism evidence="2">
    <name type="scientific">Lygus hesperus</name>
    <name type="common">Western plant bug</name>
    <dbReference type="NCBI Taxonomy" id="30085"/>
    <lineage>
        <taxon>Eukaryota</taxon>
        <taxon>Metazoa</taxon>
        <taxon>Ecdysozoa</taxon>
        <taxon>Arthropoda</taxon>
        <taxon>Hexapoda</taxon>
        <taxon>Insecta</taxon>
        <taxon>Pterygota</taxon>
        <taxon>Neoptera</taxon>
        <taxon>Paraneoptera</taxon>
        <taxon>Hemiptera</taxon>
        <taxon>Heteroptera</taxon>
        <taxon>Panheteroptera</taxon>
        <taxon>Cimicomorpha</taxon>
        <taxon>Miridae</taxon>
        <taxon>Mirini</taxon>
        <taxon>Lygus</taxon>
    </lineage>
</organism>
<accession>A0A0A9Z0G3</accession>
<feature type="compositionally biased region" description="Basic and acidic residues" evidence="1">
    <location>
        <begin position="860"/>
        <end position="875"/>
    </location>
</feature>
<gene>
    <name evidence="2" type="primary">Rgs3</name>
    <name evidence="2" type="ORF">CM83_70375</name>
</gene>
<feature type="compositionally biased region" description="Low complexity" evidence="1">
    <location>
        <begin position="335"/>
        <end position="344"/>
    </location>
</feature>
<feature type="compositionally biased region" description="Basic and acidic residues" evidence="1">
    <location>
        <begin position="525"/>
        <end position="536"/>
    </location>
</feature>
<feature type="compositionally biased region" description="Polar residues" evidence="1">
    <location>
        <begin position="465"/>
        <end position="483"/>
    </location>
</feature>
<dbReference type="AlphaFoldDB" id="A0A0A9Z0G3"/>
<feature type="compositionally biased region" description="Polar residues" evidence="1">
    <location>
        <begin position="354"/>
        <end position="399"/>
    </location>
</feature>
<feature type="region of interest" description="Disordered" evidence="1">
    <location>
        <begin position="299"/>
        <end position="603"/>
    </location>
</feature>
<sequence>MGTEGPISLTNQSGGYFGAELATHERIRLVQSQIRIAIQNHHLLYTRSQAFPKDADLENHMKILQDLILSLSRTQLELMYQFKLEVKEKHGMSNFQNIMAMHLGWPDRHEMSVTKAKENGVTLDGDRRAHIMKKKPLLPQSARPRVKMQSLLKVNHNKSILPSKKESERLKVAASKQSESTNSVMREAKKLQSVLKARNAQLGLVDYERRPSVSDDKSGDGYDLKESSSSGSLKIQDTATSIEDVTQDLFLGFFGLIHKDKSKNMVVTQTKRKRRSAAGQTNLYGDFSYFQAKRSYTKKTVASSSVPESPCSSQEVGDGDENDRLSLTSTEKPSEPASPEVPSSQDVAEEMETTPDNATSQVMAASQEIGTSQGTVTNEESTISQEIGTTQESEISQDNATSQETATTQETTISEEIAASQETTSTQESTISQETASTQESTISQEIATSQETASTQESTISKEIANSQEKATTQGSNISQEALTAHGSAIPQEFSGDVSDKAADGNGKICDSVKSNVSNADQAKIADDENLDNKTEPLTPDSDEILKSPAATSPDDVSLVEAMETETSIQDSTLPHLEEKGREECIADSHEGRIDKQDDSKDTAYQRITKEEEQMITEDCRANESNVDPCEKEILLRYSPETDTVEVLPSTDLQSANEKPESQKLLRYSPETDTVEVVPSNKARPVSRKPDSPGLSSSSPKNNTEEVLPSDDGRINRNPVSFDIDDRSNDTDPTSFIPNDKSQNPECSSPSKSNVCGVCFGSSDEGIEKCGMCGEVYHKECAVACPSCHDTPSSISSIVGVDTASRLTSTDCSEVIKRYLSDTQEEGKGAIEDSDDSREGCDGNDYADDQSSSNVVDPTEDKDHDDFNDSMDRDVQDRVDTNDSMHQDVQDRADVNNSMDVVDLSDSADDQVSDINDYTVGQDDDLNPQHILLDDDDSLVFPNSVFEDNSCNSSL</sequence>
<feature type="compositionally biased region" description="Basic and acidic residues" evidence="1">
    <location>
        <begin position="207"/>
        <end position="226"/>
    </location>
</feature>
<feature type="compositionally biased region" description="Low complexity" evidence="1">
    <location>
        <begin position="303"/>
        <end position="316"/>
    </location>
</feature>
<feature type="region of interest" description="Disordered" evidence="1">
    <location>
        <begin position="824"/>
        <end position="875"/>
    </location>
</feature>
<evidence type="ECO:0000313" key="2">
    <source>
        <dbReference type="EMBL" id="JAG35300.1"/>
    </source>
</evidence>
<feature type="compositionally biased region" description="Basic and acidic residues" evidence="1">
    <location>
        <begin position="577"/>
        <end position="603"/>
    </location>
</feature>
<feature type="region of interest" description="Disordered" evidence="1">
    <location>
        <begin position="640"/>
        <end position="753"/>
    </location>
</feature>
<reference evidence="2" key="1">
    <citation type="journal article" date="2014" name="PLoS ONE">
        <title>Transcriptome-Based Identification of ABC Transporters in the Western Tarnished Plant Bug Lygus hesperus.</title>
        <authorList>
            <person name="Hull J.J."/>
            <person name="Chaney K."/>
            <person name="Geib S.M."/>
            <person name="Fabrick J.A."/>
            <person name="Brent C.S."/>
            <person name="Walsh D."/>
            <person name="Lavine L.C."/>
        </authorList>
    </citation>
    <scope>NUCLEOTIDE SEQUENCE</scope>
</reference>
<reference evidence="2" key="2">
    <citation type="submission" date="2014-07" db="EMBL/GenBank/DDBJ databases">
        <authorList>
            <person name="Hull J."/>
        </authorList>
    </citation>
    <scope>NUCLEOTIDE SEQUENCE</scope>
</reference>
<feature type="compositionally biased region" description="Low complexity" evidence="1">
    <location>
        <begin position="400"/>
        <end position="462"/>
    </location>
</feature>
<feature type="compositionally biased region" description="Basic and acidic residues" evidence="1">
    <location>
        <begin position="824"/>
        <end position="842"/>
    </location>
</feature>
<dbReference type="EMBL" id="GBHO01008304">
    <property type="protein sequence ID" value="JAG35300.1"/>
    <property type="molecule type" value="Transcribed_RNA"/>
</dbReference>
<feature type="compositionally biased region" description="Polar residues" evidence="1">
    <location>
        <begin position="732"/>
        <end position="753"/>
    </location>
</feature>
<feature type="region of interest" description="Disordered" evidence="1">
    <location>
        <begin position="207"/>
        <end position="234"/>
    </location>
</feature>
<proteinExistence type="predicted"/>